<organism evidence="4 5">
    <name type="scientific">Bryocella elongata</name>
    <dbReference type="NCBI Taxonomy" id="863522"/>
    <lineage>
        <taxon>Bacteria</taxon>
        <taxon>Pseudomonadati</taxon>
        <taxon>Acidobacteriota</taxon>
        <taxon>Terriglobia</taxon>
        <taxon>Terriglobales</taxon>
        <taxon>Acidobacteriaceae</taxon>
        <taxon>Bryocella</taxon>
    </lineage>
</organism>
<evidence type="ECO:0000256" key="2">
    <source>
        <dbReference type="SAM" id="SignalP"/>
    </source>
</evidence>
<dbReference type="Proteomes" id="UP000236728">
    <property type="component" value="Unassembled WGS sequence"/>
</dbReference>
<feature type="signal peptide" evidence="2">
    <location>
        <begin position="1"/>
        <end position="21"/>
    </location>
</feature>
<proteinExistence type="predicted"/>
<reference evidence="4 5" key="1">
    <citation type="submission" date="2016-10" db="EMBL/GenBank/DDBJ databases">
        <authorList>
            <person name="de Groot N.N."/>
        </authorList>
    </citation>
    <scope>NUCLEOTIDE SEQUENCE [LARGE SCALE GENOMIC DNA]</scope>
    <source>
        <strain evidence="4 5">DSM 22489</strain>
    </source>
</reference>
<gene>
    <name evidence="4" type="ORF">SAMN05421819_2652</name>
</gene>
<name>A0A1H5ZGP6_9BACT</name>
<evidence type="ECO:0000313" key="4">
    <source>
        <dbReference type="EMBL" id="SEG35649.1"/>
    </source>
</evidence>
<keyword evidence="1 2" id="KW-0732">Signal</keyword>
<accession>A0A1H5ZGP6</accession>
<evidence type="ECO:0000313" key="5">
    <source>
        <dbReference type="Proteomes" id="UP000236728"/>
    </source>
</evidence>
<dbReference type="InterPro" id="IPR011250">
    <property type="entry name" value="OMP/PagP_B-barrel"/>
</dbReference>
<feature type="chain" id="PRO_5009291566" evidence="2">
    <location>
        <begin position="22"/>
        <end position="206"/>
    </location>
</feature>
<dbReference type="SUPFAM" id="SSF56925">
    <property type="entry name" value="OMPA-like"/>
    <property type="match status" value="1"/>
</dbReference>
<evidence type="ECO:0000256" key="1">
    <source>
        <dbReference type="ARBA" id="ARBA00022729"/>
    </source>
</evidence>
<evidence type="ECO:0000259" key="3">
    <source>
        <dbReference type="Pfam" id="PF13505"/>
    </source>
</evidence>
<dbReference type="RefSeq" id="WP_103933529.1">
    <property type="nucleotide sequence ID" value="NZ_FNVA01000004.1"/>
</dbReference>
<dbReference type="EMBL" id="FNVA01000004">
    <property type="protein sequence ID" value="SEG35649.1"/>
    <property type="molecule type" value="Genomic_DNA"/>
</dbReference>
<sequence length="206" mass="21571">MFRIRVRDLVAVVSFALAAHAAGAQTDLAGSLYGAFSGTTNGNGVQQSPANAAGVLVELRHIRNPLIGYEVTYAFNHNNQTYTQAAAVCGLTCSTVVSSKYVPANAHQITADYIVSVPILGFRPFVLAGGGLELNVPSGSTGQTSTSTQAVFVYGAGLDYTILPHIGIRGQYRGSVYKAPQLATAFSSTGAFTKTAEPMVGAYLRF</sequence>
<dbReference type="InterPro" id="IPR027385">
    <property type="entry name" value="Beta-barrel_OMP"/>
</dbReference>
<protein>
    <submittedName>
        <fullName evidence="4">Opacity protein</fullName>
    </submittedName>
</protein>
<keyword evidence="5" id="KW-1185">Reference proteome</keyword>
<dbReference type="Gene3D" id="2.40.160.20">
    <property type="match status" value="1"/>
</dbReference>
<dbReference type="AlphaFoldDB" id="A0A1H5ZGP6"/>
<feature type="domain" description="Outer membrane protein beta-barrel" evidence="3">
    <location>
        <begin position="10"/>
        <end position="178"/>
    </location>
</feature>
<dbReference type="OrthoDB" id="122222at2"/>
<dbReference type="Pfam" id="PF13505">
    <property type="entry name" value="OMP_b-brl"/>
    <property type="match status" value="1"/>
</dbReference>